<evidence type="ECO:0000256" key="5">
    <source>
        <dbReference type="ARBA" id="ARBA00013198"/>
    </source>
</evidence>
<proteinExistence type="inferred from homology"/>
<evidence type="ECO:0000313" key="10">
    <source>
        <dbReference type="Proteomes" id="UP000199214"/>
    </source>
</evidence>
<dbReference type="InterPro" id="IPR037171">
    <property type="entry name" value="NagB/RpiA_transferase-like"/>
</dbReference>
<dbReference type="RefSeq" id="WP_093002285.1">
    <property type="nucleotide sequence ID" value="NZ_FNZZ01000001.1"/>
</dbReference>
<comment type="similarity">
    <text evidence="4 7">Belongs to the glucosamine/galactosamine-6-phosphate isomerase family. 6-phosphogluconolactonase subfamily.</text>
</comment>
<dbReference type="SUPFAM" id="SSF100950">
    <property type="entry name" value="NagB/RpiA/CoA transferase-like"/>
    <property type="match status" value="1"/>
</dbReference>
<keyword evidence="10" id="KW-1185">Reference proteome</keyword>
<dbReference type="Proteomes" id="UP000199214">
    <property type="component" value="Unassembled WGS sequence"/>
</dbReference>
<dbReference type="InterPro" id="IPR006148">
    <property type="entry name" value="Glc/Gal-6P_isomerase"/>
</dbReference>
<evidence type="ECO:0000256" key="1">
    <source>
        <dbReference type="ARBA" id="ARBA00000832"/>
    </source>
</evidence>
<sequence>MTTEIEWWEYDDAAELADAVAGDIQFVIESAIDARGSAVIALAGGKTPLPAYAKLAQAKLDWKRVTIIPSDERIVPLGDALSNVTALGKTFIPKGARVMPIVPKATDDYKTAGRSADALMQDLHWPLDLCVLGVGGDGHTASIFTGPDYDEALNGPRERRALGVMPDPLPPEAPVARVTLSRAGIITARALLIAVTGDAKRKVIEDAISEGAGSPYPIGRVLADVELPVDIHWAP</sequence>
<evidence type="ECO:0000256" key="3">
    <source>
        <dbReference type="ARBA" id="ARBA00004961"/>
    </source>
</evidence>
<evidence type="ECO:0000256" key="6">
    <source>
        <dbReference type="ARBA" id="ARBA00020337"/>
    </source>
</evidence>
<dbReference type="GO" id="GO:0005975">
    <property type="term" value="P:carbohydrate metabolic process"/>
    <property type="evidence" value="ECO:0007669"/>
    <property type="project" value="UniProtKB-UniRule"/>
</dbReference>
<dbReference type="PANTHER" id="PTHR11054">
    <property type="entry name" value="6-PHOSPHOGLUCONOLACTONASE"/>
    <property type="match status" value="1"/>
</dbReference>
<evidence type="ECO:0000256" key="4">
    <source>
        <dbReference type="ARBA" id="ARBA00010662"/>
    </source>
</evidence>
<dbReference type="InterPro" id="IPR005900">
    <property type="entry name" value="6-phosphogluconolactonase_DevB"/>
</dbReference>
<dbReference type="UniPathway" id="UPA00115">
    <property type="reaction ID" value="UER00409"/>
</dbReference>
<comment type="pathway">
    <text evidence="3 7">Carbohydrate degradation; pentose phosphate pathway; D-ribulose 5-phosphate from D-glucose 6-phosphate (oxidative stage): step 2/3.</text>
</comment>
<dbReference type="GO" id="GO:0017057">
    <property type="term" value="F:6-phosphogluconolactonase activity"/>
    <property type="evidence" value="ECO:0007669"/>
    <property type="project" value="UniProtKB-UniRule"/>
</dbReference>
<dbReference type="OrthoDB" id="9810967at2"/>
<dbReference type="Gene3D" id="3.40.50.1360">
    <property type="match status" value="1"/>
</dbReference>
<reference evidence="10" key="1">
    <citation type="submission" date="2016-10" db="EMBL/GenBank/DDBJ databases">
        <authorList>
            <person name="Varghese N."/>
            <person name="Submissions S."/>
        </authorList>
    </citation>
    <scope>NUCLEOTIDE SEQUENCE [LARGE SCALE GENOMIC DNA]</scope>
    <source>
        <strain evidence="10">JS21-1</strain>
    </source>
</reference>
<dbReference type="InterPro" id="IPR039104">
    <property type="entry name" value="6PGL"/>
</dbReference>
<dbReference type="AlphaFoldDB" id="A0A1H7FNK0"/>
<keyword evidence="7" id="KW-0378">Hydrolase</keyword>
<protein>
    <recommendedName>
        <fullName evidence="6 7">6-phosphogluconolactonase</fullName>
        <shortName evidence="7">6PGL</shortName>
        <ecNumber evidence="5 7">3.1.1.31</ecNumber>
    </recommendedName>
</protein>
<dbReference type="EMBL" id="FNZZ01000001">
    <property type="protein sequence ID" value="SEK27569.1"/>
    <property type="molecule type" value="Genomic_DNA"/>
</dbReference>
<dbReference type="Pfam" id="PF01182">
    <property type="entry name" value="Glucosamine_iso"/>
    <property type="match status" value="1"/>
</dbReference>
<dbReference type="STRING" id="1855283.SAMN05216382_0096"/>
<comment type="catalytic activity">
    <reaction evidence="1 7">
        <text>6-phospho-D-glucono-1,5-lactone + H2O = 6-phospho-D-gluconate + H(+)</text>
        <dbReference type="Rhea" id="RHEA:12556"/>
        <dbReference type="ChEBI" id="CHEBI:15377"/>
        <dbReference type="ChEBI" id="CHEBI:15378"/>
        <dbReference type="ChEBI" id="CHEBI:57955"/>
        <dbReference type="ChEBI" id="CHEBI:58759"/>
        <dbReference type="EC" id="3.1.1.31"/>
    </reaction>
</comment>
<organism evidence="9 10">
    <name type="scientific">Sphingomonas palmae</name>
    <dbReference type="NCBI Taxonomy" id="1855283"/>
    <lineage>
        <taxon>Bacteria</taxon>
        <taxon>Pseudomonadati</taxon>
        <taxon>Pseudomonadota</taxon>
        <taxon>Alphaproteobacteria</taxon>
        <taxon>Sphingomonadales</taxon>
        <taxon>Sphingomonadaceae</taxon>
        <taxon>Sphingomonas</taxon>
    </lineage>
</organism>
<dbReference type="CDD" id="cd01400">
    <property type="entry name" value="6PGL"/>
    <property type="match status" value="1"/>
</dbReference>
<feature type="domain" description="Glucosamine/galactosamine-6-phosphate isomerase" evidence="8">
    <location>
        <begin position="12"/>
        <end position="222"/>
    </location>
</feature>
<comment type="function">
    <text evidence="2 7">Hydrolysis of 6-phosphogluconolactone to 6-phosphogluconate.</text>
</comment>
<evidence type="ECO:0000259" key="8">
    <source>
        <dbReference type="Pfam" id="PF01182"/>
    </source>
</evidence>
<evidence type="ECO:0000256" key="2">
    <source>
        <dbReference type="ARBA" id="ARBA00002681"/>
    </source>
</evidence>
<dbReference type="NCBIfam" id="TIGR01198">
    <property type="entry name" value="pgl"/>
    <property type="match status" value="1"/>
</dbReference>
<evidence type="ECO:0000313" key="9">
    <source>
        <dbReference type="EMBL" id="SEK27569.1"/>
    </source>
</evidence>
<evidence type="ECO:0000256" key="7">
    <source>
        <dbReference type="RuleBase" id="RU365095"/>
    </source>
</evidence>
<gene>
    <name evidence="7" type="primary">pgl</name>
    <name evidence="9" type="ORF">SAMN05216382_0096</name>
</gene>
<accession>A0A1H7FNK0</accession>
<dbReference type="EC" id="3.1.1.31" evidence="5 7"/>
<name>A0A1H7FNK0_9SPHN</name>
<dbReference type="PANTHER" id="PTHR11054:SF0">
    <property type="entry name" value="6-PHOSPHOGLUCONOLACTONASE"/>
    <property type="match status" value="1"/>
</dbReference>
<dbReference type="GO" id="GO:0006098">
    <property type="term" value="P:pentose-phosphate shunt"/>
    <property type="evidence" value="ECO:0007669"/>
    <property type="project" value="UniProtKB-UniPathway"/>
</dbReference>